<feature type="domain" description="GST C-terminal" evidence="7">
    <location>
        <begin position="106"/>
        <end position="231"/>
    </location>
</feature>
<evidence type="ECO:0000259" key="6">
    <source>
        <dbReference type="PROSITE" id="PS50404"/>
    </source>
</evidence>
<dbReference type="PANTHER" id="PTHR11571:SF224">
    <property type="entry name" value="HEMATOPOIETIC PROSTAGLANDIN D SYNTHASE"/>
    <property type="match status" value="1"/>
</dbReference>
<dbReference type="InterPro" id="IPR004046">
    <property type="entry name" value="GST_C"/>
</dbReference>
<evidence type="ECO:0000256" key="5">
    <source>
        <dbReference type="ARBA" id="ARBA00047960"/>
    </source>
</evidence>
<evidence type="ECO:0000256" key="1">
    <source>
        <dbReference type="ARBA" id="ARBA00011738"/>
    </source>
</evidence>
<dbReference type="SUPFAM" id="SSF47616">
    <property type="entry name" value="GST C-terminal domain-like"/>
    <property type="match status" value="1"/>
</dbReference>
<protein>
    <recommendedName>
        <fullName evidence="2">glutathione transferase</fullName>
        <ecNumber evidence="2">2.5.1.18</ecNumber>
    </recommendedName>
</protein>
<evidence type="ECO:0000259" key="7">
    <source>
        <dbReference type="PROSITE" id="PS50405"/>
    </source>
</evidence>
<evidence type="ECO:0000256" key="3">
    <source>
        <dbReference type="ARBA" id="ARBA00022679"/>
    </source>
</evidence>
<comment type="catalytic activity">
    <reaction evidence="5">
        <text>RX + glutathione = an S-substituted glutathione + a halide anion + H(+)</text>
        <dbReference type="Rhea" id="RHEA:16437"/>
        <dbReference type="ChEBI" id="CHEBI:15378"/>
        <dbReference type="ChEBI" id="CHEBI:16042"/>
        <dbReference type="ChEBI" id="CHEBI:17792"/>
        <dbReference type="ChEBI" id="CHEBI:57925"/>
        <dbReference type="ChEBI" id="CHEBI:90779"/>
        <dbReference type="EC" id="2.5.1.18"/>
    </reaction>
</comment>
<dbReference type="SFLD" id="SFLDG00363">
    <property type="entry name" value="AMPS_(cytGST):_Alpha-__Mu-__Pi"/>
    <property type="match status" value="1"/>
</dbReference>
<dbReference type="STRING" id="76193.A0A0N0PBF2"/>
<dbReference type="SUPFAM" id="SSF52833">
    <property type="entry name" value="Thioredoxin-like"/>
    <property type="match status" value="1"/>
</dbReference>
<name>A0A0N0PBF2_PAPMA</name>
<organism evidence="8 9">
    <name type="scientific">Papilio machaon</name>
    <name type="common">Old World swallowtail butterfly</name>
    <dbReference type="NCBI Taxonomy" id="76193"/>
    <lineage>
        <taxon>Eukaryota</taxon>
        <taxon>Metazoa</taxon>
        <taxon>Ecdysozoa</taxon>
        <taxon>Arthropoda</taxon>
        <taxon>Hexapoda</taxon>
        <taxon>Insecta</taxon>
        <taxon>Pterygota</taxon>
        <taxon>Neoptera</taxon>
        <taxon>Endopterygota</taxon>
        <taxon>Lepidoptera</taxon>
        <taxon>Glossata</taxon>
        <taxon>Ditrysia</taxon>
        <taxon>Papilionoidea</taxon>
        <taxon>Papilionidae</taxon>
        <taxon>Papilioninae</taxon>
        <taxon>Papilio</taxon>
    </lineage>
</organism>
<dbReference type="PROSITE" id="PS50404">
    <property type="entry name" value="GST_NTER"/>
    <property type="match status" value="1"/>
</dbReference>
<dbReference type="SFLD" id="SFLDS00019">
    <property type="entry name" value="Glutathione_Transferase_(cytos"/>
    <property type="match status" value="1"/>
</dbReference>
<dbReference type="InterPro" id="IPR036282">
    <property type="entry name" value="Glutathione-S-Trfase_C_sf"/>
</dbReference>
<dbReference type="Gene3D" id="1.20.1050.10">
    <property type="match status" value="1"/>
</dbReference>
<comment type="subunit">
    <text evidence="1">Homodimer.</text>
</comment>
<dbReference type="SFLD" id="SFLDG01205">
    <property type="entry name" value="AMPS.1"/>
    <property type="match status" value="1"/>
</dbReference>
<evidence type="ECO:0000313" key="8">
    <source>
        <dbReference type="EMBL" id="KPJ10581.1"/>
    </source>
</evidence>
<reference evidence="8 9" key="1">
    <citation type="journal article" date="2015" name="Nat. Commun.">
        <title>Outbred genome sequencing and CRISPR/Cas9 gene editing in butterflies.</title>
        <authorList>
            <person name="Li X."/>
            <person name="Fan D."/>
            <person name="Zhang W."/>
            <person name="Liu G."/>
            <person name="Zhang L."/>
            <person name="Zhao L."/>
            <person name="Fang X."/>
            <person name="Chen L."/>
            <person name="Dong Y."/>
            <person name="Chen Y."/>
            <person name="Ding Y."/>
            <person name="Zhao R."/>
            <person name="Feng M."/>
            <person name="Zhu Y."/>
            <person name="Feng Y."/>
            <person name="Jiang X."/>
            <person name="Zhu D."/>
            <person name="Xiang H."/>
            <person name="Feng X."/>
            <person name="Li S."/>
            <person name="Wang J."/>
            <person name="Zhang G."/>
            <person name="Kronforst M.R."/>
            <person name="Wang W."/>
        </authorList>
    </citation>
    <scope>NUCLEOTIDE SEQUENCE [LARGE SCALE GENOMIC DNA]</scope>
    <source>
        <strain evidence="8">Ya'a_city_454_Pm</strain>
        <tissue evidence="8">Whole body</tissue>
    </source>
</reference>
<dbReference type="Proteomes" id="UP000053240">
    <property type="component" value="Unassembled WGS sequence"/>
</dbReference>
<dbReference type="FunFam" id="3.40.30.10:FF:000035">
    <property type="entry name" value="hematopoietic prostaglandin D synthase"/>
    <property type="match status" value="1"/>
</dbReference>
<dbReference type="GO" id="GO:0004364">
    <property type="term" value="F:glutathione transferase activity"/>
    <property type="evidence" value="ECO:0007669"/>
    <property type="project" value="UniProtKB-EC"/>
</dbReference>
<evidence type="ECO:0000313" key="9">
    <source>
        <dbReference type="Proteomes" id="UP000053240"/>
    </source>
</evidence>
<dbReference type="GO" id="GO:0006749">
    <property type="term" value="P:glutathione metabolic process"/>
    <property type="evidence" value="ECO:0007669"/>
    <property type="project" value="TreeGrafter"/>
</dbReference>
<keyword evidence="3 8" id="KW-0808">Transferase</keyword>
<dbReference type="CDD" id="cd03192">
    <property type="entry name" value="GST_C_Sigma_like"/>
    <property type="match status" value="1"/>
</dbReference>
<keyword evidence="9" id="KW-1185">Reference proteome</keyword>
<dbReference type="FunFam" id="1.20.1050.10:FF:000030">
    <property type="entry name" value="Glutathione S-transferase S1"/>
    <property type="match status" value="1"/>
</dbReference>
<evidence type="ECO:0000256" key="2">
    <source>
        <dbReference type="ARBA" id="ARBA00012452"/>
    </source>
</evidence>
<comment type="similarity">
    <text evidence="4">Belongs to the GST superfamily. Sigma family.</text>
</comment>
<proteinExistence type="inferred from homology"/>
<gene>
    <name evidence="8" type="ORF">RR48_01482</name>
</gene>
<dbReference type="Gene3D" id="3.40.30.10">
    <property type="entry name" value="Glutaredoxin"/>
    <property type="match status" value="1"/>
</dbReference>
<dbReference type="InterPro" id="IPR010987">
    <property type="entry name" value="Glutathione-S-Trfase_C-like"/>
</dbReference>
<dbReference type="CDD" id="cd03039">
    <property type="entry name" value="GST_N_Sigma_like"/>
    <property type="match status" value="1"/>
</dbReference>
<dbReference type="InterPro" id="IPR040079">
    <property type="entry name" value="Glutathione_S-Trfase"/>
</dbReference>
<dbReference type="PROSITE" id="PS50405">
    <property type="entry name" value="GST_CTER"/>
    <property type="match status" value="1"/>
</dbReference>
<dbReference type="AlphaFoldDB" id="A0A0N0PBF2"/>
<dbReference type="GO" id="GO:0004602">
    <property type="term" value="F:glutathione peroxidase activity"/>
    <property type="evidence" value="ECO:0007669"/>
    <property type="project" value="UniProtKB-ARBA"/>
</dbReference>
<evidence type="ECO:0000256" key="4">
    <source>
        <dbReference type="ARBA" id="ARBA00038317"/>
    </source>
</evidence>
<dbReference type="InParanoid" id="A0A0N0PBF2"/>
<dbReference type="Pfam" id="PF02798">
    <property type="entry name" value="GST_N"/>
    <property type="match status" value="1"/>
</dbReference>
<dbReference type="InterPro" id="IPR050213">
    <property type="entry name" value="GST_superfamily"/>
</dbReference>
<accession>A0A0N0PBF2</accession>
<dbReference type="EMBL" id="KQ460941">
    <property type="protein sequence ID" value="KPJ10581.1"/>
    <property type="molecule type" value="Genomic_DNA"/>
</dbReference>
<dbReference type="FunCoup" id="A0A0N0PBF2">
    <property type="interactions" value="269"/>
</dbReference>
<dbReference type="Pfam" id="PF14497">
    <property type="entry name" value="GST_C_3"/>
    <property type="match status" value="1"/>
</dbReference>
<dbReference type="EC" id="2.5.1.18" evidence="2"/>
<dbReference type="InterPro" id="IPR036249">
    <property type="entry name" value="Thioredoxin-like_sf"/>
</dbReference>
<feature type="domain" description="GST N-terminal" evidence="6">
    <location>
        <begin position="27"/>
        <end position="104"/>
    </location>
</feature>
<dbReference type="PANTHER" id="PTHR11571">
    <property type="entry name" value="GLUTATHIONE S-TRANSFERASE"/>
    <property type="match status" value="1"/>
</dbReference>
<dbReference type="InterPro" id="IPR004045">
    <property type="entry name" value="Glutathione_S-Trfase_N"/>
</dbReference>
<sequence>MVSCGMNRDVFLSSLASIVKPEIMKMTKTKFYYFNIRGLGESCRLMLTYTGEEFEDHRVGMEEWKELKPKTVFGQLPILEVDGKQYAQSNAICRYLGRKHGLAGDTIEEDLIIDQNVDFLNDIRIKAAAVHYENDETVKAKKHEDFSKNVYPAMLNKLDEIIKQNNGHLALGKLTWGDFVFAGIFLYLKTMLQMPDLEEKYPSFKKLYDTVFSFPKIQDYVSKLPTPVYNF</sequence>